<dbReference type="InterPro" id="IPR039187">
    <property type="entry name" value="SNO_AAA"/>
</dbReference>
<dbReference type="GO" id="GO:0042393">
    <property type="term" value="F:histone binding"/>
    <property type="evidence" value="ECO:0007669"/>
    <property type="project" value="TreeGrafter"/>
</dbReference>
<sequence>MMSSHQYSAAGIITGGSVHPSVPVPGSAPPSTAVPPSAAAATPPVSIRAEDDQQQDGTSIDTFTEYQPTALPEELIQLYNNNNNNNHDINTVTTVLQVEKETVTPTLSVDEIMEPSIVVTDDTMSSSQASSEEVSSIAIPPSTPPPHTTTTSVRLTVPSHTSSACESALLSSVSAPKVDLDTAQCLLPLLQTNKNNNNHNKNNNHKNNNNQSFPLSPLQLEGVLLAIQRHRRVHHHHSSTSTRAGFFLGDGAGIGKGRQISAIIRDSCCRGRTRHVWLSVSRELVQDAKRDLADVGVHIAVHDGTSFLGDKKNAPGLGRTERGCLFLTYNLLVSTSRLEQIVAWLAGTEHSKGAYHDRVASEQSFGGLIIFDEAHKAKNLLQNTKTAQLVLQLQRRLPNSRVVYASATGVSDIAQMAYAERLGLWNIDYCESNRSTVSSDNNNATTTTTTTINDGTTQFVDFKSFQNSLEQRGLGSMELLALELKTRGCFLARTLSWEGAEFETEEVPLDRQQQRVYNNCVAFFVRCKHEIDEAFRTVGDIWPGPHKSQIWRTYWAAHQRFFKELAICAKVPFIANDALKQINEHGRCVVIGLQSTGDAGMQSLLDGWCSSKKKSLLPDDQRFTSLVSTIAAGLTRFVETHFPTTPPKPEPPKLPVRPPTSNEGILQYRLIQAEIARIEAMPPPKPHPVLVAKQQDLLKEIPKLGLPPNPLDDLIDRLGGVDHVAEMTGRPGRVVRMSSGKGDYFVYTKRIIKEKTAAVVDDSTDRINLVERQQFMDGTKSVAIISDAASTGISLHAANGSGGRHKRRVHYTIELPWSADKAVQQLGRSHRSGQESAPIYKLVVTNLGGERRFAAAVSKRLASLGALTKGDRRAATGSDMSSYDLESKYGKRALKRLYLKLQHVDSSGVEEPQSASFLPATNAEEVIDDFVAEMKATDHPSSKSLFVTEKESKEEQKREKWKMQSLVMCICLEELDNVGLDRDARSKADVRAFLNRLAGIAVAQQALLFSLFMATLDDVIKEAKTTGEYEGTAEDITATHVEVGEEEVLAIDPSSGVPTKMTTLLLDRGISFELACKKALQEAGKMKDDSEQISESATTDRVQMSSKDDLDGFIVDDVEGSDESEDESRKGDEWMSKTKPLDRAEAGFYISKNKIAGRHLILLAQGKFDYSSYNSIEEAISFDPMRWMQVSRPNTGTSTADMSTNDLQKKYYLACSCSVLKVAMNDSSKSPVEIVKSTKKLVAHMWESAYEESFHFLPKHGLAPRRVKVALVNGPVLHILSALEKSVMFRTAKDKSLKIMRAQVGNRRIVGVRFPHDDDAYQKLQDELEKIRNARHNAEKSYTDEDLEPVCPKSQQWTTAERKTITSFFKVAPSSSIAKINSRANTKPNMLPAKRGYASSMISSSTKKTKTMMSFFGKKTEYKKTDGDGEPIDLTADD</sequence>
<reference evidence="5" key="2">
    <citation type="submission" date="2021-04" db="EMBL/GenBank/DDBJ databases">
        <authorList>
            <person name="Podell S."/>
        </authorList>
    </citation>
    <scope>NUCLEOTIDE SEQUENCE</scope>
    <source>
        <strain evidence="5">Hildebrandi</strain>
    </source>
</reference>
<evidence type="ECO:0000313" key="5">
    <source>
        <dbReference type="EMBL" id="KAG7349049.1"/>
    </source>
</evidence>
<evidence type="ECO:0000259" key="2">
    <source>
        <dbReference type="Pfam" id="PF13871"/>
    </source>
</evidence>
<feature type="domain" description="Strawberry notch helicase C" evidence="2">
    <location>
        <begin position="709"/>
        <end position="1031"/>
    </location>
</feature>
<feature type="compositionally biased region" description="Low complexity" evidence="1">
    <location>
        <begin position="126"/>
        <end position="140"/>
    </location>
</feature>
<evidence type="ECO:0000259" key="3">
    <source>
        <dbReference type="Pfam" id="PF13872"/>
    </source>
</evidence>
<feature type="compositionally biased region" description="Polar residues" evidence="1">
    <location>
        <begin position="1093"/>
        <end position="1104"/>
    </location>
</feature>
<dbReference type="OrthoDB" id="421838at2759"/>
<feature type="region of interest" description="Disordered" evidence="1">
    <location>
        <begin position="1113"/>
        <end position="1137"/>
    </location>
</feature>
<feature type="compositionally biased region" description="Basic and acidic residues" evidence="1">
    <location>
        <begin position="1127"/>
        <end position="1137"/>
    </location>
</feature>
<keyword evidence="5" id="KW-0489">Methyltransferase</keyword>
<feature type="domain" description="Strawberry notch AAA" evidence="3">
    <location>
        <begin position="209"/>
        <end position="429"/>
    </location>
</feature>
<feature type="region of interest" description="Disordered" evidence="1">
    <location>
        <begin position="193"/>
        <end position="214"/>
    </location>
</feature>
<reference evidence="5" key="1">
    <citation type="journal article" date="2021" name="Sci. Rep.">
        <title>Diploid genomic architecture of Nitzschia inconspicua, an elite biomass production diatom.</title>
        <authorList>
            <person name="Oliver A."/>
            <person name="Podell S."/>
            <person name="Pinowska A."/>
            <person name="Traller J.C."/>
            <person name="Smith S.R."/>
            <person name="McClure R."/>
            <person name="Beliaev A."/>
            <person name="Bohutskyi P."/>
            <person name="Hill E.A."/>
            <person name="Rabines A."/>
            <person name="Zheng H."/>
            <person name="Allen L.Z."/>
            <person name="Kuo A."/>
            <person name="Grigoriev I.V."/>
            <person name="Allen A.E."/>
            <person name="Hazlebeck D."/>
            <person name="Allen E.E."/>
        </authorList>
    </citation>
    <scope>NUCLEOTIDE SEQUENCE</scope>
    <source>
        <strain evidence="5">Hildebrandi</strain>
    </source>
</reference>
<feature type="region of interest" description="Disordered" evidence="1">
    <location>
        <begin position="126"/>
        <end position="153"/>
    </location>
</feature>
<accession>A0A9K3PL69</accession>
<gene>
    <name evidence="5" type="ORF">IV203_011646</name>
</gene>
<dbReference type="Proteomes" id="UP000693970">
    <property type="component" value="Unassembled WGS sequence"/>
</dbReference>
<feature type="domain" description="Strawberry notch AAA" evidence="3">
    <location>
        <begin position="436"/>
        <end position="519"/>
    </location>
</feature>
<dbReference type="InterPro" id="IPR026937">
    <property type="entry name" value="SBNO_Helicase_C_dom"/>
</dbReference>
<dbReference type="GO" id="GO:0005634">
    <property type="term" value="C:nucleus"/>
    <property type="evidence" value="ECO:0007669"/>
    <property type="project" value="TreeGrafter"/>
</dbReference>
<comment type="caution">
    <text evidence="5">The sequence shown here is derived from an EMBL/GenBank/DDBJ whole genome shotgun (WGS) entry which is preliminary data.</text>
</comment>
<evidence type="ECO:0000256" key="1">
    <source>
        <dbReference type="SAM" id="MobiDB-lite"/>
    </source>
</evidence>
<feature type="domain" description="SBNO alpha/beta" evidence="4">
    <location>
        <begin position="1135"/>
        <end position="1212"/>
    </location>
</feature>
<dbReference type="Pfam" id="PF25373">
    <property type="entry name" value="SBNO"/>
    <property type="match status" value="1"/>
</dbReference>
<dbReference type="Pfam" id="PF13872">
    <property type="entry name" value="AAA_34"/>
    <property type="match status" value="2"/>
</dbReference>
<dbReference type="GO" id="GO:0006355">
    <property type="term" value="P:regulation of DNA-templated transcription"/>
    <property type="evidence" value="ECO:0007669"/>
    <property type="project" value="InterPro"/>
</dbReference>
<name>A0A9K3PL69_9STRA</name>
<organism evidence="5 6">
    <name type="scientific">Nitzschia inconspicua</name>
    <dbReference type="NCBI Taxonomy" id="303405"/>
    <lineage>
        <taxon>Eukaryota</taxon>
        <taxon>Sar</taxon>
        <taxon>Stramenopiles</taxon>
        <taxon>Ochrophyta</taxon>
        <taxon>Bacillariophyta</taxon>
        <taxon>Bacillariophyceae</taxon>
        <taxon>Bacillariophycidae</taxon>
        <taxon>Bacillariales</taxon>
        <taxon>Bacillariaceae</taxon>
        <taxon>Nitzschia</taxon>
    </lineage>
</organism>
<keyword evidence="5" id="KW-0808">Transferase</keyword>
<protein>
    <submittedName>
        <fullName evidence="5">RNA methylase</fullName>
    </submittedName>
</protein>
<dbReference type="Pfam" id="PF13871">
    <property type="entry name" value="Helicase_C_4"/>
    <property type="match status" value="1"/>
</dbReference>
<dbReference type="GO" id="GO:0032259">
    <property type="term" value="P:methylation"/>
    <property type="evidence" value="ECO:0007669"/>
    <property type="project" value="UniProtKB-KW"/>
</dbReference>
<dbReference type="InterPro" id="IPR026741">
    <property type="entry name" value="SNO"/>
</dbReference>
<dbReference type="InterPro" id="IPR057332">
    <property type="entry name" value="SBNO_a/b_dom"/>
</dbReference>
<proteinExistence type="predicted"/>
<dbReference type="GO" id="GO:0008168">
    <property type="term" value="F:methyltransferase activity"/>
    <property type="evidence" value="ECO:0007669"/>
    <property type="project" value="UniProtKB-KW"/>
</dbReference>
<dbReference type="PANTHER" id="PTHR12706">
    <property type="entry name" value="STRAWBERRY NOTCH-RELATED"/>
    <property type="match status" value="1"/>
</dbReference>
<keyword evidence="6" id="KW-1185">Reference proteome</keyword>
<feature type="compositionally biased region" description="Low complexity" evidence="1">
    <location>
        <begin position="193"/>
        <end position="210"/>
    </location>
</feature>
<feature type="region of interest" description="Disordered" evidence="1">
    <location>
        <begin position="16"/>
        <end position="44"/>
    </location>
</feature>
<feature type="region of interest" description="Disordered" evidence="1">
    <location>
        <begin position="1085"/>
        <end position="1104"/>
    </location>
</feature>
<evidence type="ECO:0000259" key="4">
    <source>
        <dbReference type="Pfam" id="PF25373"/>
    </source>
</evidence>
<dbReference type="GO" id="GO:0031490">
    <property type="term" value="F:chromatin DNA binding"/>
    <property type="evidence" value="ECO:0007669"/>
    <property type="project" value="TreeGrafter"/>
</dbReference>
<feature type="compositionally biased region" description="Low complexity" evidence="1">
    <location>
        <begin position="29"/>
        <end position="44"/>
    </location>
</feature>
<dbReference type="PANTHER" id="PTHR12706:SF30">
    <property type="entry name" value="PROTEIN STRAWBERRY NOTCH-RELATED"/>
    <property type="match status" value="1"/>
</dbReference>
<dbReference type="EMBL" id="JAGRRH010000019">
    <property type="protein sequence ID" value="KAG7349049.1"/>
    <property type="molecule type" value="Genomic_DNA"/>
</dbReference>
<feature type="compositionally biased region" description="Acidic residues" evidence="1">
    <location>
        <begin position="1114"/>
        <end position="1126"/>
    </location>
</feature>
<evidence type="ECO:0000313" key="6">
    <source>
        <dbReference type="Proteomes" id="UP000693970"/>
    </source>
</evidence>